<keyword evidence="1" id="KW-0378">Hydrolase</keyword>
<protein>
    <submittedName>
        <fullName evidence="4">MBL fold metallo-hydrolase</fullName>
    </submittedName>
</protein>
<dbReference type="InterPro" id="IPR001279">
    <property type="entry name" value="Metallo-B-lactamas"/>
</dbReference>
<dbReference type="Pfam" id="PF10996">
    <property type="entry name" value="Beta-Casp"/>
    <property type="match status" value="1"/>
</dbReference>
<feature type="domain" description="Beta-Casp" evidence="3">
    <location>
        <begin position="257"/>
        <end position="383"/>
    </location>
</feature>
<dbReference type="InterPro" id="IPR050698">
    <property type="entry name" value="MBL"/>
</dbReference>
<dbReference type="InterPro" id="IPR036866">
    <property type="entry name" value="RibonucZ/Hydroxyglut_hydro"/>
</dbReference>
<dbReference type="SUPFAM" id="SSF56281">
    <property type="entry name" value="Metallo-hydrolase/oxidoreductase"/>
    <property type="match status" value="1"/>
</dbReference>
<dbReference type="Proteomes" id="UP000683442">
    <property type="component" value="Chromosome"/>
</dbReference>
<dbReference type="CDD" id="cd16295">
    <property type="entry name" value="TTHA0252-CPSF-like_MBL-fold"/>
    <property type="match status" value="1"/>
</dbReference>
<organism evidence="4 5">
    <name type="scientific">Marinobacter adhaerens</name>
    <dbReference type="NCBI Taxonomy" id="1033846"/>
    <lineage>
        <taxon>Bacteria</taxon>
        <taxon>Pseudomonadati</taxon>
        <taxon>Pseudomonadota</taxon>
        <taxon>Gammaproteobacteria</taxon>
        <taxon>Pseudomonadales</taxon>
        <taxon>Marinobacteraceae</taxon>
        <taxon>Marinobacter</taxon>
    </lineage>
</organism>
<dbReference type="SMART" id="SM01027">
    <property type="entry name" value="Beta-Casp"/>
    <property type="match status" value="1"/>
</dbReference>
<dbReference type="GeneID" id="78559923"/>
<feature type="domain" description="Metallo-beta-lactamase" evidence="2">
    <location>
        <begin position="13"/>
        <end position="245"/>
    </location>
</feature>
<dbReference type="EMBL" id="CP076686">
    <property type="protein sequence ID" value="QWV11190.1"/>
    <property type="molecule type" value="Genomic_DNA"/>
</dbReference>
<dbReference type="Pfam" id="PF00753">
    <property type="entry name" value="Lactamase_B"/>
    <property type="match status" value="1"/>
</dbReference>
<accession>A0ABX8IDG8</accession>
<dbReference type="SMART" id="SM00849">
    <property type="entry name" value="Lactamase_B"/>
    <property type="match status" value="1"/>
</dbReference>
<dbReference type="InterPro" id="IPR022712">
    <property type="entry name" value="Beta_Casp"/>
</dbReference>
<evidence type="ECO:0000259" key="3">
    <source>
        <dbReference type="SMART" id="SM01027"/>
    </source>
</evidence>
<evidence type="ECO:0000313" key="5">
    <source>
        <dbReference type="Proteomes" id="UP000683442"/>
    </source>
</evidence>
<dbReference type="PANTHER" id="PTHR11203">
    <property type="entry name" value="CLEAVAGE AND POLYADENYLATION SPECIFICITY FACTOR FAMILY MEMBER"/>
    <property type="match status" value="1"/>
</dbReference>
<dbReference type="RefSeq" id="WP_041645150.1">
    <property type="nucleotide sequence ID" value="NZ_CP076686.1"/>
</dbReference>
<dbReference type="PANTHER" id="PTHR11203:SF37">
    <property type="entry name" value="INTEGRATOR COMPLEX SUBUNIT 11"/>
    <property type="match status" value="1"/>
</dbReference>
<gene>
    <name evidence="4" type="ORF">KQ249_10770</name>
</gene>
<proteinExistence type="predicted"/>
<evidence type="ECO:0000259" key="2">
    <source>
        <dbReference type="SMART" id="SM00849"/>
    </source>
</evidence>
<reference evidence="4 5" key="1">
    <citation type="submission" date="2021-06" db="EMBL/GenBank/DDBJ databases">
        <title>Microbial metabolic specificity influences pelagic lipid remineralization.</title>
        <authorList>
            <person name="Behrendt L."/>
            <person name="Hunter J.E."/>
            <person name="Alcolombri U."/>
            <person name="Smriga S."/>
            <person name="Mincer T."/>
            <person name="Lowenstein D.P."/>
            <person name="Peaudecerf F.J."/>
            <person name="Fernandez V.I."/>
            <person name="Fredricks H."/>
            <person name="Almblad H."/>
            <person name="Harrison J.J."/>
            <person name="Stocker R."/>
            <person name="Van Mooy B.A.S."/>
        </authorList>
    </citation>
    <scope>NUCLEOTIDE SEQUENCE [LARGE SCALE GENOMIC DNA]</scope>
    <source>
        <strain evidence="4 5">HP15-B</strain>
    </source>
</reference>
<keyword evidence="5" id="KW-1185">Reference proteome</keyword>
<dbReference type="Pfam" id="PF07521">
    <property type="entry name" value="RMMBL"/>
    <property type="match status" value="1"/>
</dbReference>
<evidence type="ECO:0000256" key="1">
    <source>
        <dbReference type="ARBA" id="ARBA00022801"/>
    </source>
</evidence>
<dbReference type="Gene3D" id="3.40.50.10890">
    <property type="match status" value="1"/>
</dbReference>
<dbReference type="InterPro" id="IPR011108">
    <property type="entry name" value="RMMBL"/>
</dbReference>
<evidence type="ECO:0000313" key="4">
    <source>
        <dbReference type="EMBL" id="QWV11190.1"/>
    </source>
</evidence>
<name>A0ABX8IDG8_9GAMM</name>
<sequence length="464" mass="50895">MEISFHGADLGVTGSCHLVQCGGQKILIDCGLYQGGHELNEENRAPLGFDPADIDYLLLTHAHLDHCGRIPLLVNRGFRGEIITTAASRELAKLVMLDAAGLQEEEAERQARRHARHGHNKEELTGPLYTTLDALNSLDHFGRTATYGEAIALGKGVQATFSDAGHILGSASVLLELEEEGRKRRVLFSGDLGYQGRAILRDPNPPSDVDVVVMETTYGDRLHKSLRPSVEELYEAINSTFAAGGNVIIPTFALERAQEILYYLREGIKAGSLSGSIQVFLDSPMAISATEIFRRHPECYDKDACELFSEGHDPFNFPGLHFVRQTSESMALNRLGGGAVIMAGSGMCTGGRVRHHLKHHLWRKDSSIVFVGFAARGTLARLIVDGAKEIRLFGEEIPVRANIHTIGGFSAHADRDELLAWHRRTGSPARTFLVHGEQDTMESFAAQLSNTEVIMPGLHEEYSL</sequence>
<dbReference type="Gene3D" id="3.60.15.10">
    <property type="entry name" value="Ribonuclease Z/Hydroxyacylglutathione hydrolase-like"/>
    <property type="match status" value="1"/>
</dbReference>